<dbReference type="PROSITE" id="PS00299">
    <property type="entry name" value="UBIQUITIN_1"/>
    <property type="match status" value="1"/>
</dbReference>
<dbReference type="Pfam" id="PF00240">
    <property type="entry name" value="ubiquitin"/>
    <property type="match status" value="1"/>
</dbReference>
<keyword evidence="1" id="KW-0732">Signal</keyword>
<dbReference type="Gene3D" id="3.10.20.90">
    <property type="entry name" value="Phosphatidylinositol 3-kinase Catalytic Subunit, Chain A, domain 1"/>
    <property type="match status" value="1"/>
</dbReference>
<feature type="domain" description="Ubiquitin-like" evidence="2">
    <location>
        <begin position="90"/>
        <end position="165"/>
    </location>
</feature>
<evidence type="ECO:0000313" key="3">
    <source>
        <dbReference type="EMBL" id="GFE55063.1"/>
    </source>
</evidence>
<dbReference type="PROSITE" id="PS50053">
    <property type="entry name" value="UBIQUITIN_2"/>
    <property type="match status" value="1"/>
</dbReference>
<evidence type="ECO:0000256" key="1">
    <source>
        <dbReference type="SAM" id="SignalP"/>
    </source>
</evidence>
<name>A0A9W5WVK8_BABOV</name>
<dbReference type="InterPro" id="IPR029071">
    <property type="entry name" value="Ubiquitin-like_domsf"/>
</dbReference>
<dbReference type="InterPro" id="IPR050158">
    <property type="entry name" value="Ubiquitin_ubiquitin-like"/>
</dbReference>
<reference evidence="3" key="1">
    <citation type="submission" date="2019-12" db="EMBL/GenBank/DDBJ databases">
        <title>Genome sequence of Babesia ovis.</title>
        <authorList>
            <person name="Yamagishi J."/>
            <person name="Sevinc F."/>
            <person name="Xuan X."/>
        </authorList>
    </citation>
    <scope>NUCLEOTIDE SEQUENCE</scope>
    <source>
        <strain evidence="3">Selcuk</strain>
    </source>
</reference>
<proteinExistence type="predicted"/>
<comment type="caution">
    <text evidence="3">The sequence shown here is derived from an EMBL/GenBank/DDBJ whole genome shotgun (WGS) entry which is preliminary data.</text>
</comment>
<dbReference type="FunFam" id="3.10.20.90:FF:000222">
    <property type="entry name" value="Polyubiquitin 5"/>
    <property type="match status" value="1"/>
</dbReference>
<dbReference type="Proteomes" id="UP001057455">
    <property type="component" value="Unassembled WGS sequence"/>
</dbReference>
<feature type="chain" id="PRO_5040935710" evidence="1">
    <location>
        <begin position="19"/>
        <end position="167"/>
    </location>
</feature>
<dbReference type="PRINTS" id="PR00348">
    <property type="entry name" value="UBIQUITIN"/>
</dbReference>
<dbReference type="InterPro" id="IPR019954">
    <property type="entry name" value="Ubiquitin_CS"/>
</dbReference>
<gene>
    <name evidence="3" type="ORF">BaOVIS_024670</name>
</gene>
<sequence>MYIAWIVLASAVCITVESHRNSHIELRSLGGNVLVPKKGIRTIGDLRQTLERKYKAPVELYRQGTPLNNAESVDYDNAKIDVMVTLRGGMRVQVQTMMGQKLEVEVDPNETVLEFKKKLSKKQKLPVDQQRIIYEGKMLQDNKTLADYNIKNNSVIHMVLRLRGGHE</sequence>
<dbReference type="EMBL" id="BLIY01000017">
    <property type="protein sequence ID" value="GFE55063.1"/>
    <property type="molecule type" value="Genomic_DNA"/>
</dbReference>
<accession>A0A9W5WVK8</accession>
<evidence type="ECO:0000313" key="4">
    <source>
        <dbReference type="Proteomes" id="UP001057455"/>
    </source>
</evidence>
<dbReference type="OrthoDB" id="428577at2759"/>
<dbReference type="InterPro" id="IPR019956">
    <property type="entry name" value="Ubiquitin_dom"/>
</dbReference>
<organism evidence="3 4">
    <name type="scientific">Babesia ovis</name>
    <dbReference type="NCBI Taxonomy" id="5869"/>
    <lineage>
        <taxon>Eukaryota</taxon>
        <taxon>Sar</taxon>
        <taxon>Alveolata</taxon>
        <taxon>Apicomplexa</taxon>
        <taxon>Aconoidasida</taxon>
        <taxon>Piroplasmida</taxon>
        <taxon>Babesiidae</taxon>
        <taxon>Babesia</taxon>
    </lineage>
</organism>
<feature type="signal peptide" evidence="1">
    <location>
        <begin position="1"/>
        <end position="18"/>
    </location>
</feature>
<dbReference type="AlphaFoldDB" id="A0A9W5WVK8"/>
<protein>
    <submittedName>
        <fullName evidence="3">Ubiquitin</fullName>
    </submittedName>
</protein>
<keyword evidence="4" id="KW-1185">Reference proteome</keyword>
<dbReference type="SUPFAM" id="SSF54236">
    <property type="entry name" value="Ubiquitin-like"/>
    <property type="match status" value="1"/>
</dbReference>
<dbReference type="SMART" id="SM00213">
    <property type="entry name" value="UBQ"/>
    <property type="match status" value="1"/>
</dbReference>
<dbReference type="PANTHER" id="PTHR10666">
    <property type="entry name" value="UBIQUITIN"/>
    <property type="match status" value="1"/>
</dbReference>
<dbReference type="InterPro" id="IPR000626">
    <property type="entry name" value="Ubiquitin-like_dom"/>
</dbReference>
<evidence type="ECO:0000259" key="2">
    <source>
        <dbReference type="PROSITE" id="PS50053"/>
    </source>
</evidence>